<organism evidence="1 2">
    <name type="scientific">Bosea vestrisii</name>
    <dbReference type="NCBI Taxonomy" id="151416"/>
    <lineage>
        <taxon>Bacteria</taxon>
        <taxon>Pseudomonadati</taxon>
        <taxon>Pseudomonadota</taxon>
        <taxon>Alphaproteobacteria</taxon>
        <taxon>Hyphomicrobiales</taxon>
        <taxon>Boseaceae</taxon>
        <taxon>Bosea</taxon>
    </lineage>
</organism>
<evidence type="ECO:0000313" key="1">
    <source>
        <dbReference type="EMBL" id="MFC5392644.1"/>
    </source>
</evidence>
<sequence length="165" mass="18392">MTDLIPAAVLIDIDGEPRLLDLDIARFLQMADIHKIRTLIAANRDELELHGEVSARRAETGLQGGRPGKAYYLNEGQALVLCALSRTPIAAQIRKALIDVFKAYREGKLVHVREHRRRMPCKSECIDADYEAVRSALRTFVNQPLALIDVLAHCVARLDRIEAGA</sequence>
<dbReference type="Proteomes" id="UP001596104">
    <property type="component" value="Unassembled WGS sequence"/>
</dbReference>
<protein>
    <submittedName>
        <fullName evidence="1">Uncharacterized protein</fullName>
    </submittedName>
</protein>
<accession>A0ABW0HBM3</accession>
<reference evidence="2" key="1">
    <citation type="journal article" date="2019" name="Int. J. Syst. Evol. Microbiol.">
        <title>The Global Catalogue of Microorganisms (GCM) 10K type strain sequencing project: providing services to taxonomists for standard genome sequencing and annotation.</title>
        <authorList>
            <consortium name="The Broad Institute Genomics Platform"/>
            <consortium name="The Broad Institute Genome Sequencing Center for Infectious Disease"/>
            <person name="Wu L."/>
            <person name="Ma J."/>
        </authorList>
    </citation>
    <scope>NUCLEOTIDE SEQUENCE [LARGE SCALE GENOMIC DNA]</scope>
    <source>
        <strain evidence="2">CGMCC 1.16326</strain>
    </source>
</reference>
<comment type="caution">
    <text evidence="1">The sequence shown here is derived from an EMBL/GenBank/DDBJ whole genome shotgun (WGS) entry which is preliminary data.</text>
</comment>
<dbReference type="RefSeq" id="WP_377007463.1">
    <property type="nucleotide sequence ID" value="NZ_JBHSLV010000013.1"/>
</dbReference>
<name>A0ABW0HBM3_9HYPH</name>
<evidence type="ECO:0000313" key="2">
    <source>
        <dbReference type="Proteomes" id="UP001596104"/>
    </source>
</evidence>
<keyword evidence="2" id="KW-1185">Reference proteome</keyword>
<dbReference type="EMBL" id="JBHSLV010000013">
    <property type="protein sequence ID" value="MFC5392644.1"/>
    <property type="molecule type" value="Genomic_DNA"/>
</dbReference>
<proteinExistence type="predicted"/>
<gene>
    <name evidence="1" type="ORF">ACFPPC_08345</name>
</gene>